<dbReference type="AlphaFoldDB" id="A0A8H4Q764"/>
<protein>
    <submittedName>
        <fullName evidence="1">Uncharacterized protein</fullName>
    </submittedName>
</protein>
<dbReference type="EMBL" id="JAACLJ010000003">
    <property type="protein sequence ID" value="KAF4589056.1"/>
    <property type="molecule type" value="Genomic_DNA"/>
</dbReference>
<proteinExistence type="predicted"/>
<organism evidence="1 2">
    <name type="scientific">Ophiocordyceps camponoti-floridani</name>
    <dbReference type="NCBI Taxonomy" id="2030778"/>
    <lineage>
        <taxon>Eukaryota</taxon>
        <taxon>Fungi</taxon>
        <taxon>Dikarya</taxon>
        <taxon>Ascomycota</taxon>
        <taxon>Pezizomycotina</taxon>
        <taxon>Sordariomycetes</taxon>
        <taxon>Hypocreomycetidae</taxon>
        <taxon>Hypocreales</taxon>
        <taxon>Ophiocordycipitaceae</taxon>
        <taxon>Ophiocordyceps</taxon>
    </lineage>
</organism>
<comment type="caution">
    <text evidence="1">The sequence shown here is derived from an EMBL/GenBank/DDBJ whole genome shotgun (WGS) entry which is preliminary data.</text>
</comment>
<gene>
    <name evidence="1" type="ORF">GQ602_002945</name>
</gene>
<evidence type="ECO:0000313" key="1">
    <source>
        <dbReference type="EMBL" id="KAF4589056.1"/>
    </source>
</evidence>
<dbReference type="OrthoDB" id="3641511at2759"/>
<sequence>MEQHAHQPDFGLVAANLSEIATHLSRCAHLPAVDGGARLAERMDLMMEQLAGLRQTVQQGFTDLGQRMGTLDRKVTASNKNFTARTRNSVVTHRTVDLSPLCNAITAEPIEGFPRKLGDLESLSIRQVDALLRELGEPVQGSADDRRRWLKYAVGVTTQVV</sequence>
<evidence type="ECO:0000313" key="2">
    <source>
        <dbReference type="Proteomes" id="UP000562929"/>
    </source>
</evidence>
<name>A0A8H4Q764_9HYPO</name>
<accession>A0A8H4Q764</accession>
<keyword evidence="2" id="KW-1185">Reference proteome</keyword>
<dbReference type="Proteomes" id="UP000562929">
    <property type="component" value="Unassembled WGS sequence"/>
</dbReference>
<reference evidence="1 2" key="1">
    <citation type="journal article" date="2020" name="G3 (Bethesda)">
        <title>Genetic Underpinnings of Host Manipulation by Ophiocordyceps as Revealed by Comparative Transcriptomics.</title>
        <authorList>
            <person name="Will I."/>
            <person name="Das B."/>
            <person name="Trinh T."/>
            <person name="Brachmann A."/>
            <person name="Ohm R.A."/>
            <person name="de Bekker C."/>
        </authorList>
    </citation>
    <scope>NUCLEOTIDE SEQUENCE [LARGE SCALE GENOMIC DNA]</scope>
    <source>
        <strain evidence="1 2">EC05</strain>
    </source>
</reference>